<dbReference type="Proteomes" id="UP001432059">
    <property type="component" value="Chromosome"/>
</dbReference>
<reference evidence="2" key="1">
    <citation type="submission" date="2023-10" db="EMBL/GenBank/DDBJ databases">
        <title>Characterization and whole genome sequencing of a novel strain of Bergeyella porcorum QD2021 isolated from pig.</title>
        <authorList>
            <person name="Liu G."/>
            <person name="Chen C."/>
            <person name="Han X."/>
        </authorList>
    </citation>
    <scope>NUCLEOTIDE SEQUENCE</scope>
    <source>
        <strain evidence="2">QD2021</strain>
    </source>
</reference>
<keyword evidence="1" id="KW-0732">Signal</keyword>
<proteinExistence type="predicted"/>
<protein>
    <submittedName>
        <fullName evidence="2">Uncharacterized protein</fullName>
    </submittedName>
</protein>
<feature type="chain" id="PRO_5043501995" evidence="1">
    <location>
        <begin position="24"/>
        <end position="263"/>
    </location>
</feature>
<name>A0AAU0F026_9FLAO</name>
<gene>
    <name evidence="2" type="ORF">BPO_0742</name>
</gene>
<evidence type="ECO:0000256" key="1">
    <source>
        <dbReference type="SAM" id="SignalP"/>
    </source>
</evidence>
<dbReference type="AlphaFoldDB" id="A0AAU0F026"/>
<dbReference type="EMBL" id="CP136426">
    <property type="protein sequence ID" value="WOC51389.1"/>
    <property type="molecule type" value="Genomic_DNA"/>
</dbReference>
<evidence type="ECO:0000313" key="3">
    <source>
        <dbReference type="Proteomes" id="UP001432059"/>
    </source>
</evidence>
<dbReference type="KEGG" id="bpor:BPO_0742"/>
<sequence length="263" mass="30278">MMKKNLLKLGVLSLLSFSMMSYAQTGNVGINTDKPTRTLDVNGMVRVRDLPEKELHNNVKVQGFLYNVVAQEDGTLSRQPMSRKRWNLYESAFNVRQNNDYILPTANQITLNYTQPANTWEIPDSELFIEVPDIADTNVLTKISWNTWFEITARSITDTDRGSFRFYLKYQETDKDGTPIGGVYYTPTIYMTSFSYINQTIAGQYHRVGMTPSYSERLQETFKKGKYYKVWLTVGLESMKTAGVLTVKNWGISGEGETYYQYQ</sequence>
<keyword evidence="3" id="KW-1185">Reference proteome</keyword>
<accession>A0AAU0F026</accession>
<evidence type="ECO:0000313" key="2">
    <source>
        <dbReference type="EMBL" id="WOC51389.1"/>
    </source>
</evidence>
<feature type="signal peptide" evidence="1">
    <location>
        <begin position="1"/>
        <end position="23"/>
    </location>
</feature>
<dbReference type="RefSeq" id="WP_327985025.1">
    <property type="nucleotide sequence ID" value="NZ_CP136426.1"/>
</dbReference>
<organism evidence="2 3">
    <name type="scientific">Bergeyella porcorum</name>
    <dbReference type="NCBI Taxonomy" id="1735111"/>
    <lineage>
        <taxon>Bacteria</taxon>
        <taxon>Pseudomonadati</taxon>
        <taxon>Bacteroidota</taxon>
        <taxon>Flavobacteriia</taxon>
        <taxon>Flavobacteriales</taxon>
        <taxon>Weeksellaceae</taxon>
        <taxon>Bergeyella</taxon>
    </lineage>
</organism>